<dbReference type="AlphaFoldDB" id="A0A7K3UJ38"/>
<dbReference type="Proteomes" id="UP000471753">
    <property type="component" value="Unassembled WGS sequence"/>
</dbReference>
<protein>
    <submittedName>
        <fullName evidence="1">Uncharacterized protein</fullName>
    </submittedName>
</protein>
<proteinExistence type="predicted"/>
<dbReference type="EMBL" id="WUFT01000017">
    <property type="protein sequence ID" value="NEJ73501.1"/>
    <property type="molecule type" value="Genomic_DNA"/>
</dbReference>
<sequence>MEDRPMLSSMHILSLKQGRLYGDRIPIEELPQGFALPRRLVALFALIGRCRKHTKKGPAEARPELPSRSRRHGDLIFRWFIL</sequence>
<gene>
    <name evidence="1" type="ORF">GR197_23680</name>
</gene>
<accession>A0A7K3UJ38</accession>
<organism evidence="1 2">
    <name type="scientific">Rhizobium phaseoli</name>
    <dbReference type="NCBI Taxonomy" id="396"/>
    <lineage>
        <taxon>Bacteria</taxon>
        <taxon>Pseudomonadati</taxon>
        <taxon>Pseudomonadota</taxon>
        <taxon>Alphaproteobacteria</taxon>
        <taxon>Hyphomicrobiales</taxon>
        <taxon>Rhizobiaceae</taxon>
        <taxon>Rhizobium/Agrobacterium group</taxon>
        <taxon>Rhizobium</taxon>
    </lineage>
</organism>
<evidence type="ECO:0000313" key="2">
    <source>
        <dbReference type="Proteomes" id="UP000471753"/>
    </source>
</evidence>
<evidence type="ECO:0000313" key="1">
    <source>
        <dbReference type="EMBL" id="NEJ73501.1"/>
    </source>
</evidence>
<reference evidence="1 2" key="1">
    <citation type="submission" date="2019-12" db="EMBL/GenBank/DDBJ databases">
        <title>Rhizobium genotypes associated with high levels of biological nitrogen fixation by grain legumes in a temperate-maritime cropping system.</title>
        <authorList>
            <person name="Maluk M."/>
            <person name="Francesc Ferrando Molina F."/>
            <person name="Lopez Del Egido L."/>
            <person name="Lafos M."/>
            <person name="Langarica-Fuentes A."/>
            <person name="Gebre Yohannes G."/>
            <person name="Young M.W."/>
            <person name="Martin P."/>
            <person name="Gantlett R."/>
            <person name="Kenicer G."/>
            <person name="Hawes C."/>
            <person name="Begg G.S."/>
            <person name="Quilliam R.S."/>
            <person name="Squire G.R."/>
            <person name="Poole P.S."/>
            <person name="Young P.W."/>
            <person name="Iannetta P.M."/>
            <person name="James E.K."/>
        </authorList>
    </citation>
    <scope>NUCLEOTIDE SEQUENCE [LARGE SCALE GENOMIC DNA]</scope>
    <source>
        <strain evidence="1 2">JHI366</strain>
    </source>
</reference>
<comment type="caution">
    <text evidence="1">The sequence shown here is derived from an EMBL/GenBank/DDBJ whole genome shotgun (WGS) entry which is preliminary data.</text>
</comment>
<name>A0A7K3UJ38_9HYPH</name>